<keyword evidence="2" id="KW-0489">Methyltransferase</keyword>
<evidence type="ECO:0000256" key="6">
    <source>
        <dbReference type="ARBA" id="ARBA00023004"/>
    </source>
</evidence>
<dbReference type="GO" id="GO:0051539">
    <property type="term" value="F:4 iron, 4 sulfur cluster binding"/>
    <property type="evidence" value="ECO:0007669"/>
    <property type="project" value="UniProtKB-KW"/>
</dbReference>
<name>A0A382NAQ9_9ZZZZ</name>
<evidence type="ECO:0000256" key="3">
    <source>
        <dbReference type="ARBA" id="ARBA00022679"/>
    </source>
</evidence>
<dbReference type="PROSITE" id="PS51332">
    <property type="entry name" value="B12_BINDING"/>
    <property type="match status" value="1"/>
</dbReference>
<feature type="domain" description="B12-binding" evidence="8">
    <location>
        <begin position="1"/>
        <end position="120"/>
    </location>
</feature>
<dbReference type="AlphaFoldDB" id="A0A382NAQ9"/>
<accession>A0A382NAQ9</accession>
<keyword evidence="5" id="KW-0479">Metal-binding</keyword>
<dbReference type="PANTHER" id="PTHR43409">
    <property type="entry name" value="ANAEROBIC MAGNESIUM-PROTOPORPHYRIN IX MONOMETHYL ESTER CYCLASE-RELATED"/>
    <property type="match status" value="1"/>
</dbReference>
<organism evidence="10">
    <name type="scientific">marine metagenome</name>
    <dbReference type="NCBI Taxonomy" id="408172"/>
    <lineage>
        <taxon>unclassified sequences</taxon>
        <taxon>metagenomes</taxon>
        <taxon>ecological metagenomes</taxon>
    </lineage>
</organism>
<evidence type="ECO:0000259" key="9">
    <source>
        <dbReference type="PROSITE" id="PS51918"/>
    </source>
</evidence>
<dbReference type="GO" id="GO:0031419">
    <property type="term" value="F:cobalamin binding"/>
    <property type="evidence" value="ECO:0007669"/>
    <property type="project" value="InterPro"/>
</dbReference>
<dbReference type="Gene3D" id="3.80.30.20">
    <property type="entry name" value="tm_1862 like domain"/>
    <property type="match status" value="1"/>
</dbReference>
<dbReference type="InterPro" id="IPR006158">
    <property type="entry name" value="Cobalamin-bd"/>
</dbReference>
<dbReference type="CDD" id="cd01335">
    <property type="entry name" value="Radical_SAM"/>
    <property type="match status" value="1"/>
</dbReference>
<keyword evidence="4" id="KW-0949">S-adenosyl-L-methionine</keyword>
<dbReference type="InterPro" id="IPR006638">
    <property type="entry name" value="Elp3/MiaA/NifB-like_rSAM"/>
</dbReference>
<dbReference type="Pfam" id="PF04055">
    <property type="entry name" value="Radical_SAM"/>
    <property type="match status" value="1"/>
</dbReference>
<dbReference type="GO" id="GO:0046872">
    <property type="term" value="F:metal ion binding"/>
    <property type="evidence" value="ECO:0007669"/>
    <property type="project" value="UniProtKB-KW"/>
</dbReference>
<gene>
    <name evidence="10" type="ORF">METZ01_LOCUS311083</name>
</gene>
<dbReference type="SFLD" id="SFLDG01082">
    <property type="entry name" value="B12-binding_domain_containing"/>
    <property type="match status" value="1"/>
</dbReference>
<dbReference type="SUPFAM" id="SSF102114">
    <property type="entry name" value="Radical SAM enzymes"/>
    <property type="match status" value="1"/>
</dbReference>
<reference evidence="10" key="1">
    <citation type="submission" date="2018-05" db="EMBL/GenBank/DDBJ databases">
        <authorList>
            <person name="Lanie J.A."/>
            <person name="Ng W.-L."/>
            <person name="Kazmierczak K.M."/>
            <person name="Andrzejewski T.M."/>
            <person name="Davidsen T.M."/>
            <person name="Wayne K.J."/>
            <person name="Tettelin H."/>
            <person name="Glass J.I."/>
            <person name="Rusch D."/>
            <person name="Podicherti R."/>
            <person name="Tsui H.-C.T."/>
            <person name="Winkler M.E."/>
        </authorList>
    </citation>
    <scope>NUCLEOTIDE SEQUENCE</scope>
</reference>
<dbReference type="SUPFAM" id="SSF52242">
    <property type="entry name" value="Cobalamin (vitamin B12)-binding domain"/>
    <property type="match status" value="1"/>
</dbReference>
<dbReference type="PANTHER" id="PTHR43409:SF7">
    <property type="entry name" value="BLL1977 PROTEIN"/>
    <property type="match status" value="1"/>
</dbReference>
<evidence type="ECO:0000256" key="1">
    <source>
        <dbReference type="ARBA" id="ARBA00001966"/>
    </source>
</evidence>
<comment type="cofactor">
    <cofactor evidence="1">
        <name>[4Fe-4S] cluster</name>
        <dbReference type="ChEBI" id="CHEBI:49883"/>
    </cofactor>
</comment>
<dbReference type="CDD" id="cd02068">
    <property type="entry name" value="radical_SAM_B12_BD"/>
    <property type="match status" value="1"/>
</dbReference>
<dbReference type="InterPro" id="IPR036724">
    <property type="entry name" value="Cobalamin-bd_sf"/>
</dbReference>
<proteinExistence type="predicted"/>
<dbReference type="InterPro" id="IPR034466">
    <property type="entry name" value="Methyltransferase_Class_B"/>
</dbReference>
<dbReference type="SMART" id="SM00729">
    <property type="entry name" value="Elp3"/>
    <property type="match status" value="1"/>
</dbReference>
<keyword evidence="6" id="KW-0408">Iron</keyword>
<dbReference type="Gene3D" id="3.40.50.280">
    <property type="entry name" value="Cobalamin-binding domain"/>
    <property type="match status" value="1"/>
</dbReference>
<dbReference type="GO" id="GO:0003824">
    <property type="term" value="F:catalytic activity"/>
    <property type="evidence" value="ECO:0007669"/>
    <property type="project" value="InterPro"/>
</dbReference>
<dbReference type="InterPro" id="IPR058240">
    <property type="entry name" value="rSAM_sf"/>
</dbReference>
<dbReference type="SFLD" id="SFLDS00029">
    <property type="entry name" value="Radical_SAM"/>
    <property type="match status" value="1"/>
</dbReference>
<dbReference type="InterPro" id="IPR007197">
    <property type="entry name" value="rSAM"/>
</dbReference>
<dbReference type="InterPro" id="IPR051198">
    <property type="entry name" value="BchE-like"/>
</dbReference>
<evidence type="ECO:0000256" key="7">
    <source>
        <dbReference type="ARBA" id="ARBA00023014"/>
    </source>
</evidence>
<keyword evidence="7" id="KW-0411">Iron-sulfur</keyword>
<evidence type="ECO:0000313" key="10">
    <source>
        <dbReference type="EMBL" id="SVC58229.1"/>
    </source>
</evidence>
<evidence type="ECO:0000259" key="8">
    <source>
        <dbReference type="PROSITE" id="PS51332"/>
    </source>
</evidence>
<dbReference type="GO" id="GO:0005829">
    <property type="term" value="C:cytosol"/>
    <property type="evidence" value="ECO:0007669"/>
    <property type="project" value="TreeGrafter"/>
</dbReference>
<dbReference type="EMBL" id="UINC01099167">
    <property type="protein sequence ID" value="SVC58229.1"/>
    <property type="molecule type" value="Genomic_DNA"/>
</dbReference>
<protein>
    <submittedName>
        <fullName evidence="10">Uncharacterized protein</fullName>
    </submittedName>
</protein>
<sequence>DMEALSNEEIASFNQLKKSTLQAFSPAKNTNAMEDFCSLLEEFKPDLIALSILEDTFPIALDFAEEAHRREITVIAGGIHPTFSPEVVIKEKCVDIVCVGEGENALLSLCKAMIANESYENIPNLWIKCLDDKIIKNQIGPLVNVNELPYPDYHIFSPDRFYRPMQGKILRILPIEMHRGCPYQCTFCEDPSLNVLYKTIGENYHRAKTARRLIDEIKYFIDEFEANYIYFNAETFFAMPQKYFFELADLYPKEIGLPFWLQTRPETITEERVRLLKQMNVSNINIGLEHGNEEFRARVLKRKMANKRIIDSLKLLQNADIPVTVNNIMGYPDETRELIFDTIELNREISTATINAYLYNPYKGTELYDL</sequence>
<keyword evidence="3" id="KW-0808">Transferase</keyword>
<dbReference type="PROSITE" id="PS51918">
    <property type="entry name" value="RADICAL_SAM"/>
    <property type="match status" value="1"/>
</dbReference>
<feature type="non-terminal residue" evidence="10">
    <location>
        <position position="1"/>
    </location>
</feature>
<dbReference type="InterPro" id="IPR023404">
    <property type="entry name" value="rSAM_horseshoe"/>
</dbReference>
<dbReference type="Pfam" id="PF02310">
    <property type="entry name" value="B12-binding"/>
    <property type="match status" value="1"/>
</dbReference>
<evidence type="ECO:0000256" key="4">
    <source>
        <dbReference type="ARBA" id="ARBA00022691"/>
    </source>
</evidence>
<feature type="domain" description="Radical SAM core" evidence="9">
    <location>
        <begin position="167"/>
        <end position="370"/>
    </location>
</feature>
<evidence type="ECO:0000256" key="2">
    <source>
        <dbReference type="ARBA" id="ARBA00022603"/>
    </source>
</evidence>
<evidence type="ECO:0000256" key="5">
    <source>
        <dbReference type="ARBA" id="ARBA00022723"/>
    </source>
</evidence>
<feature type="non-terminal residue" evidence="10">
    <location>
        <position position="370"/>
    </location>
</feature>
<dbReference type="SFLD" id="SFLDG01123">
    <property type="entry name" value="methyltransferase_(Class_B)"/>
    <property type="match status" value="1"/>
</dbReference>